<dbReference type="GO" id="GO:0005506">
    <property type="term" value="F:iron ion binding"/>
    <property type="evidence" value="ECO:0007669"/>
    <property type="project" value="InterPro"/>
</dbReference>
<evidence type="ECO:0000256" key="7">
    <source>
        <dbReference type="SAM" id="Phobius"/>
    </source>
</evidence>
<evidence type="ECO:0000313" key="8">
    <source>
        <dbReference type="EMBL" id="GAM42250.1"/>
    </source>
</evidence>
<keyword evidence="6" id="KW-0503">Monooxygenase</keyword>
<name>A0A478EB08_TALPI</name>
<dbReference type="InterPro" id="IPR036396">
    <property type="entry name" value="Cyt_P450_sf"/>
</dbReference>
<evidence type="ECO:0000313" key="9">
    <source>
        <dbReference type="Proteomes" id="UP000053095"/>
    </source>
</evidence>
<dbReference type="PRINTS" id="PR00385">
    <property type="entry name" value="P450"/>
</dbReference>
<keyword evidence="2 5" id="KW-0479">Metal-binding</keyword>
<evidence type="ECO:0000256" key="2">
    <source>
        <dbReference type="ARBA" id="ARBA00022723"/>
    </source>
</evidence>
<feature type="binding site" description="axial binding residue" evidence="5">
    <location>
        <position position="460"/>
    </location>
    <ligand>
        <name>heme</name>
        <dbReference type="ChEBI" id="CHEBI:30413"/>
    </ligand>
    <ligandPart>
        <name>Fe</name>
        <dbReference type="ChEBI" id="CHEBI:18248"/>
    </ligandPart>
</feature>
<keyword evidence="5 6" id="KW-0349">Heme</keyword>
<dbReference type="Pfam" id="PF00067">
    <property type="entry name" value="p450"/>
    <property type="match status" value="1"/>
</dbReference>
<comment type="cofactor">
    <cofactor evidence="1 5">
        <name>heme</name>
        <dbReference type="ChEBI" id="CHEBI:30413"/>
    </cofactor>
</comment>
<dbReference type="PANTHER" id="PTHR24305">
    <property type="entry name" value="CYTOCHROME P450"/>
    <property type="match status" value="1"/>
</dbReference>
<dbReference type="GO" id="GO:0020037">
    <property type="term" value="F:heme binding"/>
    <property type="evidence" value="ECO:0007669"/>
    <property type="project" value="InterPro"/>
</dbReference>
<protein>
    <recommendedName>
        <fullName evidence="10">Cytochrome P450</fullName>
    </recommendedName>
</protein>
<proteinExistence type="inferred from homology"/>
<dbReference type="InterPro" id="IPR050121">
    <property type="entry name" value="Cytochrome_P450_monoxygenase"/>
</dbReference>
<accession>A0A478EB08</accession>
<keyword evidence="7" id="KW-0472">Membrane</keyword>
<dbReference type="Proteomes" id="UP000053095">
    <property type="component" value="Unassembled WGS sequence"/>
</dbReference>
<keyword evidence="7" id="KW-1133">Transmembrane helix</keyword>
<dbReference type="AlphaFoldDB" id="A0A478EB08"/>
<organism evidence="8 9">
    <name type="scientific">Talaromyces pinophilus</name>
    <name type="common">Penicillium pinophilum</name>
    <dbReference type="NCBI Taxonomy" id="128442"/>
    <lineage>
        <taxon>Eukaryota</taxon>
        <taxon>Fungi</taxon>
        <taxon>Dikarya</taxon>
        <taxon>Ascomycota</taxon>
        <taxon>Pezizomycotina</taxon>
        <taxon>Eurotiomycetes</taxon>
        <taxon>Eurotiomycetidae</taxon>
        <taxon>Eurotiales</taxon>
        <taxon>Trichocomaceae</taxon>
        <taxon>Talaromyces</taxon>
        <taxon>Talaromyces sect. Talaromyces</taxon>
    </lineage>
</organism>
<dbReference type="GO" id="GO:0016705">
    <property type="term" value="F:oxidoreductase activity, acting on paired donors, with incorporation or reduction of molecular oxygen"/>
    <property type="evidence" value="ECO:0007669"/>
    <property type="project" value="InterPro"/>
</dbReference>
<keyword evidence="4 5" id="KW-0408">Iron</keyword>
<reference evidence="9" key="1">
    <citation type="journal article" date="2015" name="Genome Announc.">
        <title>Draft genome sequence of Talaromyces cellulolyticus strain Y-94, a source of lignocellulosic biomass-degrading enzymes.</title>
        <authorList>
            <person name="Fujii T."/>
            <person name="Koike H."/>
            <person name="Sawayama S."/>
            <person name="Yano S."/>
            <person name="Inoue H."/>
        </authorList>
    </citation>
    <scope>NUCLEOTIDE SEQUENCE [LARGE SCALE GENOMIC DNA]</scope>
    <source>
        <strain evidence="9">Y-94</strain>
    </source>
</reference>
<sequence>MVIPMLSSVGLSLYERVRSSPGLSLAAVFGLYAAFWVLRAVYYLTLHPLARYPGPRSAAVSTWWIYRLSKTYRIEQRLEQLHKRYGTKVLRIAPNELHIDDPSFYHEIYSQKNLYQKHPYFYAGFNAPGTVFSDHNFGLQRERRKLMNPAFSKQSIARMQDVLDETIRRACNELGRVKNDGVIHIHNFFRCMTVDIISELAFGQSLGLLSKAQDNTFQQPILEALDFVVENVVDFHYWPLYRGAANVCPGFITRIVAPKTLKFYFAVQAIQGALKNYLRSKDAMDEKRRDATIFKPLEHLTNRELMNESINIIIAGSDTTATTLGFAIHEILKNPAISRKLTAEIDAAMPQGFKDLPLSEAEKLDYLSAVVKESLRLAMPVPGRLPRIVPGAKSKVDSLIVDGRVIPEGTVIGISAWSVHYSEDIWGPDAREFRPERWLVEDSKRLERYLVTFSKGARICLGINLAYAEIRLTLAQLFRRFTFSLDETMEPIDTEKMDCFTTAFGGTGPRIYITGERV</sequence>
<keyword evidence="7" id="KW-0812">Transmembrane</keyword>
<dbReference type="InterPro" id="IPR002401">
    <property type="entry name" value="Cyt_P450_E_grp-I"/>
</dbReference>
<evidence type="ECO:0000256" key="6">
    <source>
        <dbReference type="RuleBase" id="RU000461"/>
    </source>
</evidence>
<evidence type="ECO:0000256" key="4">
    <source>
        <dbReference type="ARBA" id="ARBA00023004"/>
    </source>
</evidence>
<evidence type="ECO:0000256" key="5">
    <source>
        <dbReference type="PIRSR" id="PIRSR602401-1"/>
    </source>
</evidence>
<dbReference type="PROSITE" id="PS00086">
    <property type="entry name" value="CYTOCHROME_P450"/>
    <property type="match status" value="1"/>
</dbReference>
<dbReference type="GO" id="GO:0004497">
    <property type="term" value="F:monooxygenase activity"/>
    <property type="evidence" value="ECO:0007669"/>
    <property type="project" value="UniProtKB-KW"/>
</dbReference>
<keyword evidence="9" id="KW-1185">Reference proteome</keyword>
<comment type="similarity">
    <text evidence="6">Belongs to the cytochrome P450 family.</text>
</comment>
<gene>
    <name evidence="8" type="ORF">TCE0_044r16037</name>
</gene>
<dbReference type="InterPro" id="IPR017972">
    <property type="entry name" value="Cyt_P450_CS"/>
</dbReference>
<keyword evidence="3 6" id="KW-0560">Oxidoreductase</keyword>
<dbReference type="PANTHER" id="PTHR24305:SF234">
    <property type="entry name" value="CYTOCHROME P450"/>
    <property type="match status" value="1"/>
</dbReference>
<dbReference type="EMBL" id="DF933840">
    <property type="protein sequence ID" value="GAM42250.1"/>
    <property type="molecule type" value="Genomic_DNA"/>
</dbReference>
<dbReference type="Gene3D" id="1.10.630.10">
    <property type="entry name" value="Cytochrome P450"/>
    <property type="match status" value="1"/>
</dbReference>
<dbReference type="InterPro" id="IPR001128">
    <property type="entry name" value="Cyt_P450"/>
</dbReference>
<dbReference type="CDD" id="cd11062">
    <property type="entry name" value="CYP58-like"/>
    <property type="match status" value="1"/>
</dbReference>
<evidence type="ECO:0000256" key="3">
    <source>
        <dbReference type="ARBA" id="ARBA00023002"/>
    </source>
</evidence>
<evidence type="ECO:0008006" key="10">
    <source>
        <dbReference type="Google" id="ProtNLM"/>
    </source>
</evidence>
<dbReference type="SUPFAM" id="SSF48264">
    <property type="entry name" value="Cytochrome P450"/>
    <property type="match status" value="1"/>
</dbReference>
<feature type="transmembrane region" description="Helical" evidence="7">
    <location>
        <begin position="20"/>
        <end position="42"/>
    </location>
</feature>
<evidence type="ECO:0000256" key="1">
    <source>
        <dbReference type="ARBA" id="ARBA00001971"/>
    </source>
</evidence>
<dbReference type="PRINTS" id="PR00463">
    <property type="entry name" value="EP450I"/>
</dbReference>